<dbReference type="Proteomes" id="UP000629870">
    <property type="component" value="Unassembled WGS sequence"/>
</dbReference>
<comment type="similarity">
    <text evidence="1">Belongs to the peptidase S49 family.</text>
</comment>
<dbReference type="OrthoDB" id="57985at2"/>
<keyword evidence="7" id="KW-1185">Reference proteome</keyword>
<dbReference type="InterPro" id="IPR002142">
    <property type="entry name" value="Peptidase_S49"/>
</dbReference>
<sequence length="532" mass="56178">MSKNTQFLTQALSGQAWAIKDSMLDHLQQLAASGKAMQAMEETVTPEVTMQKLPLVKQNGRSVGLVTFHGVVINRCPEWATYYGYLSPQTFAREIRQLADDPTVTSIVVSIDSPGGTVAGTVEAAEAVIYARSKKRVTAVVNDMACSAAYWVAAQCSEIVVSPTALTGSIGVIISHMDYSKALNDWGVVATYIRSAVKKALGQPYEPLSDVAKAEFQAMVDAVYAQFITAVAKGRRKARTVVAEQWASGEVWTGADAIKAGLADRVGTMSTIIGEQTGAVPLPEPSPPPPPDDEEDPEARASPPPTASSADAEQNASLTEDPPAPTEAGSSIPISAPQAQEEQTMNIKDILAKVQAGQALTAEERNALNAHLDSQGSGTPAANVDLSQLSPEARAIVESAQAEAAAARQEAQTAQTTANTERDNRLNREFSERAVALGQPAAFGATLRSASEKLSAEEYTALEQSLNATGAQQKLLSESGSSKDNRDSGNVQADYRTRVAAHIKANPGTSRADAGRAVLAADPAFAQRYRAQ</sequence>
<feature type="compositionally biased region" description="Low complexity" evidence="2">
    <location>
        <begin position="398"/>
        <end position="419"/>
    </location>
</feature>
<feature type="region of interest" description="Disordered" evidence="2">
    <location>
        <begin position="274"/>
        <end position="332"/>
    </location>
</feature>
<evidence type="ECO:0000313" key="7">
    <source>
        <dbReference type="Proteomes" id="UP000629870"/>
    </source>
</evidence>
<accession>A0A5C4Y7T4</accession>
<name>A0A5C4Y7T4_9DEIO</name>
<organism evidence="5 6">
    <name type="scientific">Deinococcus radiopugnans ATCC 19172</name>
    <dbReference type="NCBI Taxonomy" id="585398"/>
    <lineage>
        <taxon>Bacteria</taxon>
        <taxon>Thermotogati</taxon>
        <taxon>Deinococcota</taxon>
        <taxon>Deinococci</taxon>
        <taxon>Deinococcales</taxon>
        <taxon>Deinococcaceae</taxon>
        <taxon>Deinococcus</taxon>
    </lineage>
</organism>
<proteinExistence type="inferred from homology"/>
<evidence type="ECO:0000313" key="4">
    <source>
        <dbReference type="EMBL" id="MBB6016794.1"/>
    </source>
</evidence>
<feature type="domain" description="Peptidase S49" evidence="3">
    <location>
        <begin position="132"/>
        <end position="273"/>
    </location>
</feature>
<evidence type="ECO:0000313" key="5">
    <source>
        <dbReference type="EMBL" id="TNM71917.1"/>
    </source>
</evidence>
<dbReference type="InterPro" id="IPR033855">
    <property type="entry name" value="Protein_C"/>
</dbReference>
<dbReference type="AlphaFoldDB" id="A0A5C4Y7T4"/>
<dbReference type="EMBL" id="VDMO01000005">
    <property type="protein sequence ID" value="TNM71917.1"/>
    <property type="molecule type" value="Genomic_DNA"/>
</dbReference>
<dbReference type="GO" id="GO:0006508">
    <property type="term" value="P:proteolysis"/>
    <property type="evidence" value="ECO:0007669"/>
    <property type="project" value="InterPro"/>
</dbReference>
<dbReference type="PANTHER" id="PTHR42987">
    <property type="entry name" value="PEPTIDASE S49"/>
    <property type="match status" value="1"/>
</dbReference>
<evidence type="ECO:0000313" key="6">
    <source>
        <dbReference type="Proteomes" id="UP000313988"/>
    </source>
</evidence>
<dbReference type="Gene3D" id="6.20.330.10">
    <property type="match status" value="1"/>
</dbReference>
<protein>
    <submittedName>
        <fullName evidence="5">S49 family peptidase</fullName>
    </submittedName>
    <submittedName>
        <fullName evidence="4">Signal peptide peptidase SppA</fullName>
    </submittedName>
</protein>
<evidence type="ECO:0000256" key="1">
    <source>
        <dbReference type="ARBA" id="ARBA00008683"/>
    </source>
</evidence>
<comment type="caution">
    <text evidence="5">The sequence shown here is derived from an EMBL/GenBank/DDBJ whole genome shotgun (WGS) entry which is preliminary data.</text>
</comment>
<dbReference type="Pfam" id="PF01343">
    <property type="entry name" value="Peptidase_S49"/>
    <property type="match status" value="1"/>
</dbReference>
<dbReference type="PANTHER" id="PTHR42987:SF4">
    <property type="entry name" value="PROTEASE SOHB-RELATED"/>
    <property type="match status" value="1"/>
</dbReference>
<feature type="region of interest" description="Disordered" evidence="2">
    <location>
        <begin position="398"/>
        <end position="427"/>
    </location>
</feature>
<dbReference type="CDD" id="cd07022">
    <property type="entry name" value="S49_Sppa_36K_type"/>
    <property type="match status" value="1"/>
</dbReference>
<reference evidence="4 7" key="2">
    <citation type="submission" date="2020-08" db="EMBL/GenBank/DDBJ databases">
        <title>Genomic Encyclopedia of Type Strains, Phase IV (KMG-IV): sequencing the most valuable type-strain genomes for metagenomic binning, comparative biology and taxonomic classification.</title>
        <authorList>
            <person name="Goeker M."/>
        </authorList>
    </citation>
    <scope>NUCLEOTIDE SEQUENCE [LARGE SCALE GENOMIC DNA]</scope>
    <source>
        <strain evidence="4 7">DSM 12027</strain>
    </source>
</reference>
<dbReference type="GO" id="GO:0008233">
    <property type="term" value="F:peptidase activity"/>
    <property type="evidence" value="ECO:0007669"/>
    <property type="project" value="InterPro"/>
</dbReference>
<evidence type="ECO:0000256" key="2">
    <source>
        <dbReference type="SAM" id="MobiDB-lite"/>
    </source>
</evidence>
<feature type="region of interest" description="Disordered" evidence="2">
    <location>
        <begin position="470"/>
        <end position="495"/>
    </location>
</feature>
<dbReference type="SUPFAM" id="SSF52096">
    <property type="entry name" value="ClpP/crotonase"/>
    <property type="match status" value="1"/>
</dbReference>
<dbReference type="InterPro" id="IPR029045">
    <property type="entry name" value="ClpP/crotonase-like_dom_sf"/>
</dbReference>
<dbReference type="EMBL" id="JACHEW010000009">
    <property type="protein sequence ID" value="MBB6016794.1"/>
    <property type="molecule type" value="Genomic_DNA"/>
</dbReference>
<evidence type="ECO:0000259" key="3">
    <source>
        <dbReference type="Pfam" id="PF01343"/>
    </source>
</evidence>
<feature type="compositionally biased region" description="Polar residues" evidence="2">
    <location>
        <begin position="470"/>
        <end position="480"/>
    </location>
</feature>
<reference evidence="5 6" key="1">
    <citation type="submission" date="2019-06" db="EMBL/GenBank/DDBJ databases">
        <title>Genome sequence of Deinococcus radiopugnans ATCC 19172.</title>
        <authorList>
            <person name="Maclea K.S."/>
            <person name="Maynard C.R."/>
        </authorList>
    </citation>
    <scope>NUCLEOTIDE SEQUENCE [LARGE SCALE GENOMIC DNA]</scope>
    <source>
        <strain evidence="5 6">ATCC 19172</strain>
    </source>
</reference>
<dbReference type="Proteomes" id="UP000313988">
    <property type="component" value="Unassembled WGS sequence"/>
</dbReference>
<gene>
    <name evidence="5" type="ORF">FHR04_05990</name>
    <name evidence="4" type="ORF">HNQ04_002049</name>
</gene>
<dbReference type="Gene3D" id="3.90.226.10">
    <property type="entry name" value="2-enoyl-CoA Hydratase, Chain A, domain 1"/>
    <property type="match status" value="1"/>
</dbReference>
<dbReference type="RefSeq" id="WP_139401588.1">
    <property type="nucleotide sequence ID" value="NZ_JACHEW010000009.1"/>
</dbReference>